<accession>M5C581</accession>
<name>M5C581_THACB</name>
<gene>
    <name evidence="3" type="ORF">BN14_08314</name>
</gene>
<evidence type="ECO:0000256" key="1">
    <source>
        <dbReference type="SAM" id="Phobius"/>
    </source>
</evidence>
<reference evidence="3 4" key="1">
    <citation type="journal article" date="2013" name="J. Biotechnol.">
        <title>Establishment and interpretation of the genome sequence of the phytopathogenic fungus Rhizoctonia solani AG1-IB isolate 7/3/14.</title>
        <authorList>
            <person name="Wibberg D.W."/>
            <person name="Jelonek L.J."/>
            <person name="Rupp O.R."/>
            <person name="Hennig M.H."/>
            <person name="Eikmeyer F.E."/>
            <person name="Goesmann A.G."/>
            <person name="Hartmann A.H."/>
            <person name="Borriss R.B."/>
            <person name="Grosch R.G."/>
            <person name="Puehler A.P."/>
            <person name="Schlueter A.S."/>
        </authorList>
    </citation>
    <scope>NUCLEOTIDE SEQUENCE [LARGE SCALE GENOMIC DNA]</scope>
    <source>
        <strain evidence="4">AG1-IB / isolate 7/3/14</strain>
    </source>
</reference>
<dbReference type="EMBL" id="CAOJ01012766">
    <property type="protein sequence ID" value="CCO34220.1"/>
    <property type="molecule type" value="Genomic_DNA"/>
</dbReference>
<evidence type="ECO:0000313" key="4">
    <source>
        <dbReference type="Proteomes" id="UP000012065"/>
    </source>
</evidence>
<keyword evidence="1" id="KW-0812">Transmembrane</keyword>
<feature type="transmembrane region" description="Helical" evidence="1">
    <location>
        <begin position="146"/>
        <end position="170"/>
    </location>
</feature>
<dbReference type="Proteomes" id="UP000012065">
    <property type="component" value="Unassembled WGS sequence"/>
</dbReference>
<sequence>MARSSARTPGSLDVILVFAALFSAVSTAFIIESSKRLQPDPVQLSTQVLIEISQTMRSIASNGLVDPPPLSTPNGTSAFVPSSTDVIVNTLWYLSLSLSIAVSLMAMLAKEWCRTFLANRTGYPYPQAQRRQAKWMKIEKWKMQELLIVLPSLIHLSLLLFSIGLCITVWELSVTVAIPVICPHIQESNKSTPAQDEDNEQNLMTSHALSWLIATCEAPELVAVALQAISGASSHLPIKPLEECNAKLKILRILTTSRSGRSSDSDIQQYARALRFLGRSSYRRLAVGEEDELEVTMWDLHRKNENYVSDLVTKTHFYPHDENLAALRAGNTVTANVLKAIKGKCEVNSKLLDQITTAASDEYYFQYNMPQAALASFYNALVLVSAISPRNPKISRSQFIKQTLQSLYRSRDQGCDWSNLGSINDVGLATTLQSQLPFVLCLLNLGQPQNAQIPAQGSTPYRRDERVRSTVVLLGSSSHSKVLEPLSVLMVVATELLSKPDFYGLTDFAGDVYLFPNVSGEFIKYLGRIKDAADADRHLQVIHHTYQISPTEKPAPGIYMSIVELFCQLSDNLIAIVEKQSIIPLLMSTRQNGDTKSKHFASTQLWILHALLGDIPSSRYSETQICLWDMLRIAGGRAQVHNAREARYKLELEILRDCVNNFLSVYLGLYTDRILERPDGGCTSEPSRTIFLHQLRHMEHNNFPAADEHGDP</sequence>
<keyword evidence="1" id="KW-0472">Membrane</keyword>
<evidence type="ECO:0000313" key="3">
    <source>
        <dbReference type="EMBL" id="CCO34220.1"/>
    </source>
</evidence>
<dbReference type="HOGENOM" id="CLU_010953_0_0_1"/>
<evidence type="ECO:0000259" key="2">
    <source>
        <dbReference type="Pfam" id="PF20153"/>
    </source>
</evidence>
<feature type="domain" description="DUF6535" evidence="2">
    <location>
        <begin position="10"/>
        <end position="171"/>
    </location>
</feature>
<proteinExistence type="predicted"/>
<organism evidence="3 4">
    <name type="scientific">Thanatephorus cucumeris (strain AG1-IB / isolate 7/3/14)</name>
    <name type="common">Lettuce bottom rot fungus</name>
    <name type="synonym">Rhizoctonia solani</name>
    <dbReference type="NCBI Taxonomy" id="1108050"/>
    <lineage>
        <taxon>Eukaryota</taxon>
        <taxon>Fungi</taxon>
        <taxon>Dikarya</taxon>
        <taxon>Basidiomycota</taxon>
        <taxon>Agaricomycotina</taxon>
        <taxon>Agaricomycetes</taxon>
        <taxon>Cantharellales</taxon>
        <taxon>Ceratobasidiaceae</taxon>
        <taxon>Rhizoctonia</taxon>
        <taxon>Rhizoctonia solani AG-1</taxon>
    </lineage>
</organism>
<protein>
    <recommendedName>
        <fullName evidence="2">DUF6535 domain-containing protein</fullName>
    </recommendedName>
</protein>
<feature type="transmembrane region" description="Helical" evidence="1">
    <location>
        <begin position="12"/>
        <end position="31"/>
    </location>
</feature>
<dbReference type="InterPro" id="IPR045338">
    <property type="entry name" value="DUF6535"/>
</dbReference>
<feature type="transmembrane region" description="Helical" evidence="1">
    <location>
        <begin position="91"/>
        <end position="109"/>
    </location>
</feature>
<keyword evidence="1" id="KW-1133">Transmembrane helix</keyword>
<comment type="caution">
    <text evidence="3">The sequence shown here is derived from an EMBL/GenBank/DDBJ whole genome shotgun (WGS) entry which is preliminary data.</text>
</comment>
<dbReference type="Pfam" id="PF20153">
    <property type="entry name" value="DUF6535"/>
    <property type="match status" value="1"/>
</dbReference>
<dbReference type="AlphaFoldDB" id="M5C581"/>